<protein>
    <submittedName>
        <fullName evidence="1">Uncharacterized protein</fullName>
    </submittedName>
</protein>
<proteinExistence type="predicted"/>
<name>A0ABY3RRB5_9MICO</name>
<dbReference type="RefSeq" id="WP_231820054.1">
    <property type="nucleotide sequence ID" value="NZ_CP082781.1"/>
</dbReference>
<accession>A0ABY3RRB5</accession>
<dbReference type="EMBL" id="CP082781">
    <property type="protein sequence ID" value="UGS26337.1"/>
    <property type="molecule type" value="Genomic_DNA"/>
</dbReference>
<evidence type="ECO:0000313" key="1">
    <source>
        <dbReference type="EMBL" id="UGS26337.1"/>
    </source>
</evidence>
<reference evidence="1 2" key="1">
    <citation type="submission" date="2023-01" db="EMBL/GenBank/DDBJ databases">
        <title>Characterization of estradiol degrading bacteria Microbacterium sp. MZT7 and reveal degrading genes through genome analysis.</title>
        <authorList>
            <person name="Hao P."/>
            <person name="Gao Y."/>
        </authorList>
    </citation>
    <scope>NUCLEOTIDE SEQUENCE [LARGE SCALE GENOMIC DNA]</scope>
    <source>
        <strain evidence="1 2">MZT7</strain>
    </source>
</reference>
<sequence>MTARQGQRHTYAVLDEVALWTGSVDQYRTYIAQRRAALTAEVQDRYGVTLHPHPWRPHTVVVSRSDYDSLERQVIADPTLNAVGRGYYLYLGSELDVDVAPDWACDPLTLSLLRLRALLIDRPVRPIVRTLSRWLNRLT</sequence>
<organism evidence="1 2">
    <name type="scientific">Microbacterium resistens</name>
    <dbReference type="NCBI Taxonomy" id="156977"/>
    <lineage>
        <taxon>Bacteria</taxon>
        <taxon>Bacillati</taxon>
        <taxon>Actinomycetota</taxon>
        <taxon>Actinomycetes</taxon>
        <taxon>Micrococcales</taxon>
        <taxon>Microbacteriaceae</taxon>
        <taxon>Microbacterium</taxon>
    </lineage>
</organism>
<dbReference type="Proteomes" id="UP001199642">
    <property type="component" value="Chromosome"/>
</dbReference>
<evidence type="ECO:0000313" key="2">
    <source>
        <dbReference type="Proteomes" id="UP001199642"/>
    </source>
</evidence>
<keyword evidence="2" id="KW-1185">Reference proteome</keyword>
<gene>
    <name evidence="1" type="ORF">K8F61_17175</name>
</gene>